<reference evidence="1 2" key="1">
    <citation type="submission" date="2019-11" db="EMBL/GenBank/DDBJ databases">
        <title>Characterization of a novel member of the family Ackermannviridae.</title>
        <authorList>
            <person name="Maina A.N."/>
            <person name="Mwaura F.B."/>
            <person name="Jumba M."/>
        </authorList>
    </citation>
    <scope>NUCLEOTIDE SEQUENCE [LARGE SCALE GENOMIC DNA]</scope>
</reference>
<name>A0A6B9J977_9CAUD</name>
<evidence type="ECO:0000313" key="1">
    <source>
        <dbReference type="EMBL" id="QGZ16113.1"/>
    </source>
</evidence>
<protein>
    <submittedName>
        <fullName evidence="1">Uncharacterized protein</fullName>
    </submittedName>
</protein>
<evidence type="ECO:0000313" key="2">
    <source>
        <dbReference type="Proteomes" id="UP000433471"/>
    </source>
</evidence>
<proteinExistence type="predicted"/>
<gene>
    <name evidence="1" type="ORF">Kuja_1220</name>
</gene>
<dbReference type="EMBL" id="MN718199">
    <property type="protein sequence ID" value="QGZ16113.1"/>
    <property type="molecule type" value="Genomic_DNA"/>
</dbReference>
<keyword evidence="2" id="KW-1185">Reference proteome</keyword>
<dbReference type="Proteomes" id="UP000433471">
    <property type="component" value="Segment"/>
</dbReference>
<organism evidence="1 2">
    <name type="scientific">Vibrio phage vB_VchM_Kuja</name>
    <dbReference type="NCBI Taxonomy" id="2686437"/>
    <lineage>
        <taxon>Viruses</taxon>
        <taxon>Duplodnaviria</taxon>
        <taxon>Heunggongvirae</taxon>
        <taxon>Uroviricota</taxon>
        <taxon>Caudoviricetes</taxon>
        <taxon>Pantevenvirales</taxon>
        <taxon>Ackermannviridae</taxon>
        <taxon>Kujavirus</taxon>
        <taxon>Kujavirus kuja</taxon>
    </lineage>
</organism>
<accession>A0A6B9J977</accession>
<sequence>MTKRIMVTKFKYVAKAVEKYRTSRNFHISAAGKRVGQIVYHVGSNKYHASVRVITRNSSGGIGWDWVTFKFMALTPEEVMVWLDSKAVEICDKFELTNGTYKNEKLNFLARSQRRGQNNPR</sequence>